<reference evidence="8 9" key="1">
    <citation type="journal article" date="2016" name="Nat. Commun.">
        <title>Thousands of microbial genomes shed light on interconnected biogeochemical processes in an aquifer system.</title>
        <authorList>
            <person name="Anantharaman K."/>
            <person name="Brown C.T."/>
            <person name="Hug L.A."/>
            <person name="Sharon I."/>
            <person name="Castelle C.J."/>
            <person name="Probst A.J."/>
            <person name="Thomas B.C."/>
            <person name="Singh A."/>
            <person name="Wilkins M.J."/>
            <person name="Karaoz U."/>
            <person name="Brodie E.L."/>
            <person name="Williams K.H."/>
            <person name="Hubbard S.S."/>
            <person name="Banfield J.F."/>
        </authorList>
    </citation>
    <scope>NUCLEOTIDE SEQUENCE [LARGE SCALE GENOMIC DNA]</scope>
</reference>
<evidence type="ECO:0000256" key="6">
    <source>
        <dbReference type="ARBA" id="ARBA00022884"/>
    </source>
</evidence>
<gene>
    <name evidence="8" type="ORF">A2704_07015</name>
</gene>
<keyword evidence="6" id="KW-0694">RNA-binding</keyword>
<evidence type="ECO:0000256" key="2">
    <source>
        <dbReference type="ARBA" id="ARBA00022649"/>
    </source>
</evidence>
<evidence type="ECO:0000256" key="1">
    <source>
        <dbReference type="ARBA" id="ARBA00006620"/>
    </source>
</evidence>
<dbReference type="GO" id="GO:0003729">
    <property type="term" value="F:mRNA binding"/>
    <property type="evidence" value="ECO:0007669"/>
    <property type="project" value="InterPro"/>
</dbReference>
<dbReference type="PANTHER" id="PTHR34873:SF3">
    <property type="entry name" value="ADDICTION MODULE TOXIN, HICA FAMILY"/>
    <property type="match status" value="1"/>
</dbReference>
<dbReference type="Gene3D" id="3.30.920.30">
    <property type="entry name" value="Hypothetical protein"/>
    <property type="match status" value="1"/>
</dbReference>
<name>A0A1F6CRK9_9BACT</name>
<evidence type="ECO:0000256" key="4">
    <source>
        <dbReference type="ARBA" id="ARBA00022759"/>
    </source>
</evidence>
<proteinExistence type="inferred from homology"/>
<evidence type="ECO:0000256" key="3">
    <source>
        <dbReference type="ARBA" id="ARBA00022722"/>
    </source>
</evidence>
<organism evidence="8 9">
    <name type="scientific">Candidatus Kaiserbacteria bacterium RIFCSPHIGHO2_01_FULL_54_36b</name>
    <dbReference type="NCBI Taxonomy" id="1798483"/>
    <lineage>
        <taxon>Bacteria</taxon>
        <taxon>Candidatus Kaiseribacteriota</taxon>
    </lineage>
</organism>
<sequence length="72" mass="8044">MPRLFSSTQIIAVLQKNGFMFVSQKGSHAKYRKTAGGKILTVIVPANKKEIPHGTFRSILRQSQLNLGDFLK</sequence>
<keyword evidence="4" id="KW-0255">Endonuclease</keyword>
<dbReference type="Proteomes" id="UP000176445">
    <property type="component" value="Unassembled WGS sequence"/>
</dbReference>
<dbReference type="Pfam" id="PF07927">
    <property type="entry name" value="HicA_toxin"/>
    <property type="match status" value="1"/>
</dbReference>
<comment type="caution">
    <text evidence="8">The sequence shown here is derived from an EMBL/GenBank/DDBJ whole genome shotgun (WGS) entry which is preliminary data.</text>
</comment>
<comment type="similarity">
    <text evidence="1">Belongs to the HicA mRNA interferase family.</text>
</comment>
<dbReference type="GO" id="GO:0016787">
    <property type="term" value="F:hydrolase activity"/>
    <property type="evidence" value="ECO:0007669"/>
    <property type="project" value="UniProtKB-KW"/>
</dbReference>
<dbReference type="PANTHER" id="PTHR34873">
    <property type="entry name" value="SSR1766 PROTEIN"/>
    <property type="match status" value="1"/>
</dbReference>
<keyword evidence="5" id="KW-0378">Hydrolase</keyword>
<dbReference type="AlphaFoldDB" id="A0A1F6CRK9"/>
<evidence type="ECO:0000256" key="7">
    <source>
        <dbReference type="ARBA" id="ARBA00023016"/>
    </source>
</evidence>
<protein>
    <recommendedName>
        <fullName evidence="10">Addiction module toxin, HicA family</fullName>
    </recommendedName>
</protein>
<dbReference type="SUPFAM" id="SSF54786">
    <property type="entry name" value="YcfA/nrd intein domain"/>
    <property type="match status" value="1"/>
</dbReference>
<keyword evidence="3" id="KW-0540">Nuclease</keyword>
<evidence type="ECO:0008006" key="10">
    <source>
        <dbReference type="Google" id="ProtNLM"/>
    </source>
</evidence>
<keyword evidence="7" id="KW-0346">Stress response</keyword>
<evidence type="ECO:0000313" key="8">
    <source>
        <dbReference type="EMBL" id="OGG51747.1"/>
    </source>
</evidence>
<dbReference type="InterPro" id="IPR012933">
    <property type="entry name" value="HicA_mRNA_interferase"/>
</dbReference>
<dbReference type="InterPro" id="IPR038570">
    <property type="entry name" value="HicA_sf"/>
</dbReference>
<keyword evidence="2" id="KW-1277">Toxin-antitoxin system</keyword>
<accession>A0A1F6CRK9</accession>
<evidence type="ECO:0000313" key="9">
    <source>
        <dbReference type="Proteomes" id="UP000176445"/>
    </source>
</evidence>
<evidence type="ECO:0000256" key="5">
    <source>
        <dbReference type="ARBA" id="ARBA00022801"/>
    </source>
</evidence>
<dbReference type="EMBL" id="MFKW01000017">
    <property type="protein sequence ID" value="OGG51747.1"/>
    <property type="molecule type" value="Genomic_DNA"/>
</dbReference>
<dbReference type="GO" id="GO:0004519">
    <property type="term" value="F:endonuclease activity"/>
    <property type="evidence" value="ECO:0007669"/>
    <property type="project" value="UniProtKB-KW"/>
</dbReference>